<dbReference type="KEGG" id="ali:AZOLI_0115"/>
<keyword evidence="3" id="KW-1185">Reference proteome</keyword>
<dbReference type="EMBL" id="FQ311868">
    <property type="protein sequence ID" value="CBS85533.1"/>
    <property type="molecule type" value="Genomic_DNA"/>
</dbReference>
<dbReference type="Proteomes" id="UP000005667">
    <property type="component" value="Chromosome"/>
</dbReference>
<protein>
    <submittedName>
        <fullName evidence="2">Uncharacterized protein</fullName>
    </submittedName>
</protein>
<evidence type="ECO:0000256" key="1">
    <source>
        <dbReference type="SAM" id="MobiDB-lite"/>
    </source>
</evidence>
<organism evidence="2 3">
    <name type="scientific">Azospirillum lipoferum (strain 4B)</name>
    <dbReference type="NCBI Taxonomy" id="862719"/>
    <lineage>
        <taxon>Bacteria</taxon>
        <taxon>Pseudomonadati</taxon>
        <taxon>Pseudomonadota</taxon>
        <taxon>Alphaproteobacteria</taxon>
        <taxon>Rhodospirillales</taxon>
        <taxon>Azospirillaceae</taxon>
        <taxon>Azospirillum</taxon>
    </lineage>
</organism>
<evidence type="ECO:0000313" key="2">
    <source>
        <dbReference type="EMBL" id="CBS85533.1"/>
    </source>
</evidence>
<proteinExistence type="predicted"/>
<gene>
    <name evidence="2" type="ordered locus">AZOLI_0115</name>
</gene>
<name>G7Z7V5_AZOL4</name>
<feature type="region of interest" description="Disordered" evidence="1">
    <location>
        <begin position="52"/>
        <end position="72"/>
    </location>
</feature>
<evidence type="ECO:0000313" key="3">
    <source>
        <dbReference type="Proteomes" id="UP000005667"/>
    </source>
</evidence>
<dbReference type="AlphaFoldDB" id="G7Z7V5"/>
<sequence length="72" mass="7777">MSLFAAWTSVVLAAARIDPPVASPPTVPEPRRFRLAYNPVPAPAPARRLVAEEAPASARTPMALQDRLCLEK</sequence>
<dbReference type="STRING" id="862719.AZOLI_0115"/>
<dbReference type="HOGENOM" id="CLU_173039_0_0_5"/>
<accession>G7Z7V5</accession>
<reference evidence="3" key="1">
    <citation type="journal article" date="2011" name="PLoS Genet.">
        <title>Azospirillum genomes reveal transition of bacteria from aquatic to terrestrial environments.</title>
        <authorList>
            <person name="Wisniewski-Dye F."/>
            <person name="Borziak K."/>
            <person name="Khalsa-Moyers G."/>
            <person name="Alexandre G."/>
            <person name="Sukharnikov L.O."/>
            <person name="Wuichet K."/>
            <person name="Hurst G.B."/>
            <person name="McDonald W.H."/>
            <person name="Robertson J.S."/>
            <person name="Barbe V."/>
            <person name="Calteau A."/>
            <person name="Rouy Z."/>
            <person name="Mangenot S."/>
            <person name="Prigent-Combaret C."/>
            <person name="Normand P."/>
            <person name="Boyer M."/>
            <person name="Siguier P."/>
            <person name="Dessaux Y."/>
            <person name="Elmerich C."/>
            <person name="Condemine G."/>
            <person name="Krishnen G."/>
            <person name="Kennedy I."/>
            <person name="Paterson A.H."/>
            <person name="Gonzalez V."/>
            <person name="Mavingui P."/>
            <person name="Zhulin I.B."/>
        </authorList>
    </citation>
    <scope>NUCLEOTIDE SEQUENCE [LARGE SCALE GENOMIC DNA]</scope>
    <source>
        <strain evidence="3">4B</strain>
    </source>
</reference>
<dbReference type="RefSeq" id="WP_014246600.1">
    <property type="nucleotide sequence ID" value="NC_016622.1"/>
</dbReference>